<proteinExistence type="predicted"/>
<comment type="caution">
    <text evidence="1">The sequence shown here is derived from an EMBL/GenBank/DDBJ whole genome shotgun (WGS) entry which is preliminary data.</text>
</comment>
<organism evidence="1 2">
    <name type="scientific">Lucilia cuprina</name>
    <name type="common">Green bottle fly</name>
    <name type="synonym">Australian sheep blowfly</name>
    <dbReference type="NCBI Taxonomy" id="7375"/>
    <lineage>
        <taxon>Eukaryota</taxon>
        <taxon>Metazoa</taxon>
        <taxon>Ecdysozoa</taxon>
        <taxon>Arthropoda</taxon>
        <taxon>Hexapoda</taxon>
        <taxon>Insecta</taxon>
        <taxon>Pterygota</taxon>
        <taxon>Neoptera</taxon>
        <taxon>Endopterygota</taxon>
        <taxon>Diptera</taxon>
        <taxon>Brachycera</taxon>
        <taxon>Muscomorpha</taxon>
        <taxon>Oestroidea</taxon>
        <taxon>Calliphoridae</taxon>
        <taxon>Luciliinae</taxon>
        <taxon>Lucilia</taxon>
    </lineage>
</organism>
<dbReference type="AlphaFoldDB" id="A0A0L0BR26"/>
<dbReference type="Proteomes" id="UP000037069">
    <property type="component" value="Unassembled WGS sequence"/>
</dbReference>
<evidence type="ECO:0000313" key="2">
    <source>
        <dbReference type="Proteomes" id="UP000037069"/>
    </source>
</evidence>
<keyword evidence="2" id="KW-1185">Reference proteome</keyword>
<accession>A0A0L0BR26</accession>
<reference evidence="1 2" key="1">
    <citation type="journal article" date="2015" name="Nat. Commun.">
        <title>Lucilia cuprina genome unlocks parasitic fly biology to underpin future interventions.</title>
        <authorList>
            <person name="Anstead C.A."/>
            <person name="Korhonen P.K."/>
            <person name="Young N.D."/>
            <person name="Hall R.S."/>
            <person name="Jex A.R."/>
            <person name="Murali S.C."/>
            <person name="Hughes D.S."/>
            <person name="Lee S.F."/>
            <person name="Perry T."/>
            <person name="Stroehlein A.J."/>
            <person name="Ansell B.R."/>
            <person name="Breugelmans B."/>
            <person name="Hofmann A."/>
            <person name="Qu J."/>
            <person name="Dugan S."/>
            <person name="Lee S.L."/>
            <person name="Chao H."/>
            <person name="Dinh H."/>
            <person name="Han Y."/>
            <person name="Doddapaneni H.V."/>
            <person name="Worley K.C."/>
            <person name="Muzny D.M."/>
            <person name="Ioannidis P."/>
            <person name="Waterhouse R.M."/>
            <person name="Zdobnov E.M."/>
            <person name="James P.J."/>
            <person name="Bagnall N.H."/>
            <person name="Kotze A.C."/>
            <person name="Gibbs R.A."/>
            <person name="Richards S."/>
            <person name="Batterham P."/>
            <person name="Gasser R.B."/>
        </authorList>
    </citation>
    <scope>NUCLEOTIDE SEQUENCE [LARGE SCALE GENOMIC DNA]</scope>
    <source>
        <strain evidence="1 2">LS</strain>
        <tissue evidence="1">Full body</tissue>
    </source>
</reference>
<dbReference type="EMBL" id="JRES01001496">
    <property type="protein sequence ID" value="KNC22461.1"/>
    <property type="molecule type" value="Genomic_DNA"/>
</dbReference>
<sequence length="152" mass="17640">MCLLLDRTKKNPCNNCIEFKEMIIKQNQIITDINGEHKQQWLTKNKIIVEMLAEQKIQLQGLHNVRKNINNLITVYPIKTEEDLQKMETQINEANEDKYIHLTSAAINSYSTNAEKEIMTALQVVKKRHFRSVCAKKKVSAKTDVVLETNEL</sequence>
<gene>
    <name evidence="1" type="ORF">FF38_13593</name>
</gene>
<dbReference type="OrthoDB" id="8035197at2759"/>
<protein>
    <submittedName>
        <fullName evidence="1">Uncharacterized protein</fullName>
    </submittedName>
</protein>
<name>A0A0L0BR26_LUCCU</name>
<evidence type="ECO:0000313" key="1">
    <source>
        <dbReference type="EMBL" id="KNC22461.1"/>
    </source>
</evidence>